<evidence type="ECO:0000313" key="5">
    <source>
        <dbReference type="Proteomes" id="UP000217005"/>
    </source>
</evidence>
<dbReference type="InterPro" id="IPR025178">
    <property type="entry name" value="Lnb_N"/>
</dbReference>
<protein>
    <recommendedName>
        <fullName evidence="3">Lnb N-terminal periplasmic domain-containing protein</fullName>
    </recommendedName>
</protein>
<keyword evidence="2" id="KW-0472">Membrane</keyword>
<dbReference type="Proteomes" id="UP000217005">
    <property type="component" value="Unassembled WGS sequence"/>
</dbReference>
<dbReference type="AlphaFoldDB" id="A0A261ST34"/>
<sequence>MARPEPGRAWRVARGAGIALALAALLVTLLWGVGALYFQLRLPSALTALLILAWGVVCVAAGVALLGRTRHWRIALGVYLAAMLALVLWWTSLAPSNERDWAADVAQMTQGQVQGSQVTLQNVRNFTWRSETDFDPRWETRHYDLDRLRTVDLFMSYWGSAAIAHTLVSFGFDDGQRVVFSVEIRKERRESFSELGGFFKEFEMSVIAADERDIIGTRTYARGEDVHLYPIRMPREAMRALFVSYVETANALAVAPRFYHTVTANCTTIIYRMVRAIVPVPADPRILLSGYLPGYLYKIGALDKRLPLQTWRDWSAIGERAREARAQGRDFSTAIRAGQPLPEPGLPGAP</sequence>
<proteinExistence type="predicted"/>
<name>A0A261ST34_9BORD</name>
<feature type="compositionally biased region" description="Pro residues" evidence="1">
    <location>
        <begin position="341"/>
        <end position="350"/>
    </location>
</feature>
<feature type="transmembrane region" description="Helical" evidence="2">
    <location>
        <begin position="44"/>
        <end position="67"/>
    </location>
</feature>
<evidence type="ECO:0000256" key="1">
    <source>
        <dbReference type="SAM" id="MobiDB-lite"/>
    </source>
</evidence>
<organism evidence="4 5">
    <name type="scientific">Bordetella genomosp. 1</name>
    <dbReference type="NCBI Taxonomy" id="1395607"/>
    <lineage>
        <taxon>Bacteria</taxon>
        <taxon>Pseudomonadati</taxon>
        <taxon>Pseudomonadota</taxon>
        <taxon>Betaproteobacteria</taxon>
        <taxon>Burkholderiales</taxon>
        <taxon>Alcaligenaceae</taxon>
        <taxon>Bordetella</taxon>
    </lineage>
</organism>
<evidence type="ECO:0000259" key="3">
    <source>
        <dbReference type="Pfam" id="PF13387"/>
    </source>
</evidence>
<comment type="caution">
    <text evidence="4">The sequence shown here is derived from an EMBL/GenBank/DDBJ whole genome shotgun (WGS) entry which is preliminary data.</text>
</comment>
<evidence type="ECO:0000313" key="4">
    <source>
        <dbReference type="EMBL" id="OZI40544.1"/>
    </source>
</evidence>
<dbReference type="Pfam" id="PF13387">
    <property type="entry name" value="Lnb_N"/>
    <property type="match status" value="1"/>
</dbReference>
<feature type="domain" description="Lnb N-terminal periplasmic" evidence="3">
    <location>
        <begin position="135"/>
        <end position="286"/>
    </location>
</feature>
<feature type="transmembrane region" description="Helical" evidence="2">
    <location>
        <begin position="74"/>
        <end position="91"/>
    </location>
</feature>
<evidence type="ECO:0000256" key="2">
    <source>
        <dbReference type="SAM" id="Phobius"/>
    </source>
</evidence>
<keyword evidence="2" id="KW-1133">Transmembrane helix</keyword>
<reference evidence="4 5" key="1">
    <citation type="submission" date="2017-05" db="EMBL/GenBank/DDBJ databases">
        <title>Complete and WGS of Bordetella genogroups.</title>
        <authorList>
            <person name="Spilker T."/>
            <person name="LiPuma J."/>
        </authorList>
    </citation>
    <scope>NUCLEOTIDE SEQUENCE [LARGE SCALE GENOMIC DNA]</scope>
    <source>
        <strain evidence="4 5">AU17610</strain>
    </source>
</reference>
<dbReference type="RefSeq" id="WP_094824662.1">
    <property type="nucleotide sequence ID" value="NZ_NEVL01000001.1"/>
</dbReference>
<dbReference type="EMBL" id="NEVL01000001">
    <property type="protein sequence ID" value="OZI40544.1"/>
    <property type="molecule type" value="Genomic_DNA"/>
</dbReference>
<keyword evidence="2" id="KW-0812">Transmembrane</keyword>
<gene>
    <name evidence="4" type="ORF">CEG14_01915</name>
</gene>
<feature type="transmembrane region" description="Helical" evidence="2">
    <location>
        <begin position="12"/>
        <end position="38"/>
    </location>
</feature>
<accession>A0A261ST34</accession>
<feature type="region of interest" description="Disordered" evidence="1">
    <location>
        <begin position="327"/>
        <end position="350"/>
    </location>
</feature>
<dbReference type="OrthoDB" id="274718at2"/>